<gene>
    <name evidence="1" type="ORF">M3M39_04310</name>
</gene>
<name>A0ABY5BTM9_9LACO</name>
<keyword evidence="2" id="KW-1185">Reference proteome</keyword>
<dbReference type="RefSeq" id="WP_252796649.1">
    <property type="nucleotide sequence ID" value="NZ_CP097118.1"/>
</dbReference>
<accession>A0ABY5BTM9</accession>
<evidence type="ECO:0000313" key="1">
    <source>
        <dbReference type="EMBL" id="USS87351.1"/>
    </source>
</evidence>
<dbReference type="Proteomes" id="UP001057025">
    <property type="component" value="Chromosome"/>
</dbReference>
<protein>
    <submittedName>
        <fullName evidence="1">Uncharacterized protein</fullName>
    </submittedName>
</protein>
<organism evidence="1 2">
    <name type="scientific">Fructilactobacillus hinvesii</name>
    <dbReference type="NCBI Taxonomy" id="2940300"/>
    <lineage>
        <taxon>Bacteria</taxon>
        <taxon>Bacillati</taxon>
        <taxon>Bacillota</taxon>
        <taxon>Bacilli</taxon>
        <taxon>Lactobacillales</taxon>
        <taxon>Lactobacillaceae</taxon>
        <taxon>Fructilactobacillus</taxon>
    </lineage>
</organism>
<evidence type="ECO:0000313" key="2">
    <source>
        <dbReference type="Proteomes" id="UP001057025"/>
    </source>
</evidence>
<proteinExistence type="predicted"/>
<sequence length="132" mass="14688">MADQAVTPGTPEFDKMMFKLSQPINAVNQTQFQFQEQQLTEIQPGIYVLPVYLSSDFNLFLAGAQLVQSDWVLAFSKGTVENGNQVTDLEEPIPTGEGLNQLGVREPNVANDLLEYFDHLADAGVGEWRLIK</sequence>
<reference evidence="1" key="1">
    <citation type="submission" date="2022-05" db="EMBL/GenBank/DDBJ databases">
        <authorList>
            <person name="Oliphant S.A."/>
            <person name="Watson-Haigh N.S."/>
            <person name="Sumby K.M."/>
            <person name="Gardner J.M."/>
            <person name="Jiranek V."/>
        </authorList>
    </citation>
    <scope>NUCLEOTIDE SEQUENCE</scope>
    <source>
        <strain evidence="1">KI11_C11</strain>
    </source>
</reference>
<dbReference type="EMBL" id="CP097118">
    <property type="protein sequence ID" value="USS87351.1"/>
    <property type="molecule type" value="Genomic_DNA"/>
</dbReference>